<proteinExistence type="predicted"/>
<organism evidence="1 2">
    <name type="scientific">Dichomitus squalens</name>
    <dbReference type="NCBI Taxonomy" id="114155"/>
    <lineage>
        <taxon>Eukaryota</taxon>
        <taxon>Fungi</taxon>
        <taxon>Dikarya</taxon>
        <taxon>Basidiomycota</taxon>
        <taxon>Agaricomycotina</taxon>
        <taxon>Agaricomycetes</taxon>
        <taxon>Polyporales</taxon>
        <taxon>Polyporaceae</taxon>
        <taxon>Dichomitus</taxon>
    </lineage>
</organism>
<dbReference type="EMBL" id="ML145219">
    <property type="protein sequence ID" value="TBU53260.1"/>
    <property type="molecule type" value="Genomic_DNA"/>
</dbReference>
<dbReference type="Proteomes" id="UP000292082">
    <property type="component" value="Unassembled WGS sequence"/>
</dbReference>
<reference evidence="1 2" key="1">
    <citation type="submission" date="2019-01" db="EMBL/GenBank/DDBJ databases">
        <title>Draft genome sequences of three monokaryotic isolates of the white-rot basidiomycete fungus Dichomitus squalens.</title>
        <authorList>
            <consortium name="DOE Joint Genome Institute"/>
            <person name="Lopez S.C."/>
            <person name="Andreopoulos B."/>
            <person name="Pangilinan J."/>
            <person name="Lipzen A."/>
            <person name="Riley R."/>
            <person name="Ahrendt S."/>
            <person name="Ng V."/>
            <person name="Barry K."/>
            <person name="Daum C."/>
            <person name="Grigoriev I.V."/>
            <person name="Hilden K.S."/>
            <person name="Makela M.R."/>
            <person name="de Vries R.P."/>
        </authorList>
    </citation>
    <scope>NUCLEOTIDE SEQUENCE [LARGE SCALE GENOMIC DNA]</scope>
    <source>
        <strain evidence="1 2">CBS 464.89</strain>
    </source>
</reference>
<sequence length="404" mass="45550">MQRLTSRALLCRALSSWSIPCLQHCGRQYPPQLEASQTFPNSPYVRQLTTRSHETNRGSLRLGSLKPPQTRHREVYTLDPTRLTAHDYVDLSITLLPRVHFVSQSEGPSSAPSSPIRNSGILLYPRGLHDKTFPPNTSGFLYYHIPPYSPPIAGEVRFRVTPDADPASFAVGSDLLTEHGLPWRIPLLYTTIGDNYKGLHALLLQDGLVTQKLLETATAAAETIRNTDYRRHNTVGGHQTTILSSFRQKFIFRFGSYNGMFLVLGKDSIMRKHSRHIGEFYLPENVPRQYSPFKGSAICCFEPSPLPEHAGKRAVVLRILRPVDNDPIRPNEPSRGPTPVPHAALTPRNGQLLLTIRRRRIQPWSVYVDDVGKSEGDTKKSMGRMLRTLYENSELYGLPPEPFL</sequence>
<keyword evidence="2" id="KW-1185">Reference proteome</keyword>
<evidence type="ECO:0000313" key="2">
    <source>
        <dbReference type="Proteomes" id="UP000292082"/>
    </source>
</evidence>
<protein>
    <submittedName>
        <fullName evidence="1">Uncharacterized protein</fullName>
    </submittedName>
</protein>
<gene>
    <name evidence="1" type="ORF">BD310DRAFT_888035</name>
</gene>
<dbReference type="AlphaFoldDB" id="A0A4Q9PED1"/>
<name>A0A4Q9PED1_9APHY</name>
<evidence type="ECO:0000313" key="1">
    <source>
        <dbReference type="EMBL" id="TBU53260.1"/>
    </source>
</evidence>
<accession>A0A4Q9PED1</accession>